<sequence length="95" mass="11001">MATFALHNYIRRNDMEDMVFNIVQQQGEYIPTEELDDKTSYTHANVQGSSNEMREIHSLAPLKIPAAKKGIWLSQMLSGRIQTNNKHNFLRSHEN</sequence>
<comment type="caution">
    <text evidence="1">The sequence shown here is derived from an EMBL/GenBank/DDBJ whole genome shotgun (WGS) entry which is preliminary data.</text>
</comment>
<proteinExistence type="predicted"/>
<dbReference type="Proteomes" id="UP001172457">
    <property type="component" value="Chromosome 2"/>
</dbReference>
<dbReference type="AlphaFoldDB" id="A0AA38TTL7"/>
<accession>A0AA38TTL7</accession>
<organism evidence="1 2">
    <name type="scientific">Centaurea solstitialis</name>
    <name type="common">yellow star-thistle</name>
    <dbReference type="NCBI Taxonomy" id="347529"/>
    <lineage>
        <taxon>Eukaryota</taxon>
        <taxon>Viridiplantae</taxon>
        <taxon>Streptophyta</taxon>
        <taxon>Embryophyta</taxon>
        <taxon>Tracheophyta</taxon>
        <taxon>Spermatophyta</taxon>
        <taxon>Magnoliopsida</taxon>
        <taxon>eudicotyledons</taxon>
        <taxon>Gunneridae</taxon>
        <taxon>Pentapetalae</taxon>
        <taxon>asterids</taxon>
        <taxon>campanulids</taxon>
        <taxon>Asterales</taxon>
        <taxon>Asteraceae</taxon>
        <taxon>Carduoideae</taxon>
        <taxon>Cardueae</taxon>
        <taxon>Centaureinae</taxon>
        <taxon>Centaurea</taxon>
    </lineage>
</organism>
<reference evidence="1" key="1">
    <citation type="submission" date="2023-03" db="EMBL/GenBank/DDBJ databases">
        <title>Chromosome-scale reference genome and RAD-based genetic map of yellow starthistle (Centaurea solstitialis) reveal putative structural variation and QTLs associated with invader traits.</title>
        <authorList>
            <person name="Reatini B."/>
            <person name="Cang F.A."/>
            <person name="Jiang Q."/>
            <person name="Mckibben M.T.W."/>
            <person name="Barker M.S."/>
            <person name="Rieseberg L.H."/>
            <person name="Dlugosch K.M."/>
        </authorList>
    </citation>
    <scope>NUCLEOTIDE SEQUENCE</scope>
    <source>
        <strain evidence="1">CAN-66</strain>
        <tissue evidence="1">Leaf</tissue>
    </source>
</reference>
<gene>
    <name evidence="1" type="ORF">OSB04_006501</name>
</gene>
<evidence type="ECO:0000313" key="2">
    <source>
        <dbReference type="Proteomes" id="UP001172457"/>
    </source>
</evidence>
<protein>
    <submittedName>
        <fullName evidence="1">Uncharacterized protein</fullName>
    </submittedName>
</protein>
<name>A0AA38TTL7_9ASTR</name>
<dbReference type="EMBL" id="JARYMX010000002">
    <property type="protein sequence ID" value="KAJ9561341.1"/>
    <property type="molecule type" value="Genomic_DNA"/>
</dbReference>
<keyword evidence="2" id="KW-1185">Reference proteome</keyword>
<evidence type="ECO:0000313" key="1">
    <source>
        <dbReference type="EMBL" id="KAJ9561341.1"/>
    </source>
</evidence>